<dbReference type="Proteomes" id="UP000502996">
    <property type="component" value="Chromosome"/>
</dbReference>
<evidence type="ECO:0000256" key="1">
    <source>
        <dbReference type="ARBA" id="ARBA00010928"/>
    </source>
</evidence>
<dbReference type="KEGG" id="nano:G5V58_18595"/>
<dbReference type="AlphaFoldDB" id="A0A6G6WH15"/>
<dbReference type="Pfam" id="PF01408">
    <property type="entry name" value="GFO_IDH_MocA"/>
    <property type="match status" value="1"/>
</dbReference>
<proteinExistence type="inferred from homology"/>
<comment type="similarity">
    <text evidence="1">Belongs to the Gfo/Idh/MocA family.</text>
</comment>
<dbReference type="InterPro" id="IPR055170">
    <property type="entry name" value="GFO_IDH_MocA-like_dom"/>
</dbReference>
<keyword evidence="2" id="KW-0560">Oxidoreductase</keyword>
<feature type="domain" description="Gfo/Idh/MocA-like oxidoreductase N-terminal" evidence="3">
    <location>
        <begin position="9"/>
        <end position="124"/>
    </location>
</feature>
<dbReference type="PANTHER" id="PTHR22604">
    <property type="entry name" value="OXIDOREDUCTASES"/>
    <property type="match status" value="1"/>
</dbReference>
<dbReference type="Pfam" id="PF22725">
    <property type="entry name" value="GFO_IDH_MocA_C3"/>
    <property type="match status" value="1"/>
</dbReference>
<sequence>MTQAVAVTRWGILGPGRIAQTFARDLLLVPDAELAAVGSRSRERASALADEAGGTAYGSYEEFLADDRVDAVYVASPHALHVDHVAACLAAGKHVLCEKPMTLRAADAAALFDQARAAGLLLMEAMWTATHPVVRAVVERVRAGEFGTPRQLHAELGFVVPDDPTDRLLDPALGGGALLDMGVYPLTFAHLLLGEAEALTGTAVLSELGADLDVAIAGRYPRGAVATLTASMTSWSSRRAELATDRGRLVVDDFHHPTTATFTPIGVGATNDDIERGRVVEFGGADEVIGRGYGNEVVEFQRCLAAGLLESPLVPHAQTLAIMRQMDDLRAQVGVRYPGD</sequence>
<dbReference type="InterPro" id="IPR000683">
    <property type="entry name" value="Gfo/Idh/MocA-like_OxRdtase_N"/>
</dbReference>
<evidence type="ECO:0000313" key="6">
    <source>
        <dbReference type="Proteomes" id="UP000502996"/>
    </source>
</evidence>
<evidence type="ECO:0000313" key="5">
    <source>
        <dbReference type="EMBL" id="QIG44522.1"/>
    </source>
</evidence>
<dbReference type="PANTHER" id="PTHR22604:SF105">
    <property type="entry name" value="TRANS-1,2-DIHYDROBENZENE-1,2-DIOL DEHYDROGENASE"/>
    <property type="match status" value="1"/>
</dbReference>
<dbReference type="GO" id="GO:0000166">
    <property type="term" value="F:nucleotide binding"/>
    <property type="evidence" value="ECO:0007669"/>
    <property type="project" value="InterPro"/>
</dbReference>
<dbReference type="Gene3D" id="3.30.360.10">
    <property type="entry name" value="Dihydrodipicolinate Reductase, domain 2"/>
    <property type="match status" value="1"/>
</dbReference>
<dbReference type="Gene3D" id="3.40.50.720">
    <property type="entry name" value="NAD(P)-binding Rossmann-like Domain"/>
    <property type="match status" value="1"/>
</dbReference>
<dbReference type="GO" id="GO:0016491">
    <property type="term" value="F:oxidoreductase activity"/>
    <property type="evidence" value="ECO:0007669"/>
    <property type="project" value="UniProtKB-KW"/>
</dbReference>
<evidence type="ECO:0000256" key="2">
    <source>
        <dbReference type="ARBA" id="ARBA00023002"/>
    </source>
</evidence>
<name>A0A6G6WH15_9ACTN</name>
<evidence type="ECO:0000259" key="4">
    <source>
        <dbReference type="Pfam" id="PF22725"/>
    </source>
</evidence>
<gene>
    <name evidence="5" type="ORF">G5V58_18595</name>
</gene>
<organism evidence="5 6">
    <name type="scientific">Nocardioides anomalus</name>
    <dbReference type="NCBI Taxonomy" id="2712223"/>
    <lineage>
        <taxon>Bacteria</taxon>
        <taxon>Bacillati</taxon>
        <taxon>Actinomycetota</taxon>
        <taxon>Actinomycetes</taxon>
        <taxon>Propionibacteriales</taxon>
        <taxon>Nocardioidaceae</taxon>
        <taxon>Nocardioides</taxon>
    </lineage>
</organism>
<dbReference type="InterPro" id="IPR036291">
    <property type="entry name" value="NAD(P)-bd_dom_sf"/>
</dbReference>
<dbReference type="RefSeq" id="WP_165236088.1">
    <property type="nucleotide sequence ID" value="NZ_CP049257.1"/>
</dbReference>
<dbReference type="SUPFAM" id="SSF51735">
    <property type="entry name" value="NAD(P)-binding Rossmann-fold domains"/>
    <property type="match status" value="1"/>
</dbReference>
<dbReference type="EMBL" id="CP049257">
    <property type="protein sequence ID" value="QIG44522.1"/>
    <property type="molecule type" value="Genomic_DNA"/>
</dbReference>
<dbReference type="InterPro" id="IPR050984">
    <property type="entry name" value="Gfo/Idh/MocA_domain"/>
</dbReference>
<evidence type="ECO:0000259" key="3">
    <source>
        <dbReference type="Pfam" id="PF01408"/>
    </source>
</evidence>
<feature type="domain" description="GFO/IDH/MocA-like oxidoreductase" evidence="4">
    <location>
        <begin position="134"/>
        <end position="249"/>
    </location>
</feature>
<keyword evidence="6" id="KW-1185">Reference proteome</keyword>
<protein>
    <submittedName>
        <fullName evidence="5">Gfo/Idh/MocA family oxidoreductase</fullName>
    </submittedName>
</protein>
<accession>A0A6G6WH15</accession>
<dbReference type="SUPFAM" id="SSF55347">
    <property type="entry name" value="Glyceraldehyde-3-phosphate dehydrogenase-like, C-terminal domain"/>
    <property type="match status" value="1"/>
</dbReference>
<reference evidence="5 6" key="1">
    <citation type="submission" date="2020-02" db="EMBL/GenBank/DDBJ databases">
        <title>Full genome sequence of Nocardioides sp. R-3366.</title>
        <authorList>
            <person name="Im W.-T."/>
        </authorList>
    </citation>
    <scope>NUCLEOTIDE SEQUENCE [LARGE SCALE GENOMIC DNA]</scope>
    <source>
        <strain evidence="5 6">R-3366</strain>
    </source>
</reference>